<dbReference type="Gene3D" id="3.40.50.300">
    <property type="entry name" value="P-loop containing nucleotide triphosphate hydrolases"/>
    <property type="match status" value="1"/>
</dbReference>
<evidence type="ECO:0000256" key="5">
    <source>
        <dbReference type="ARBA" id="ARBA00022777"/>
    </source>
</evidence>
<dbReference type="Pfam" id="PF13671">
    <property type="entry name" value="AAA_33"/>
    <property type="match status" value="1"/>
</dbReference>
<dbReference type="GO" id="GO:0005975">
    <property type="term" value="P:carbohydrate metabolic process"/>
    <property type="evidence" value="ECO:0007669"/>
    <property type="project" value="InterPro"/>
</dbReference>
<dbReference type="CDD" id="cd02021">
    <property type="entry name" value="GntK"/>
    <property type="match status" value="1"/>
</dbReference>
<dbReference type="STRING" id="947166.A0A1D1W2W9"/>
<keyword evidence="5 8" id="KW-0418">Kinase</keyword>
<organism evidence="9 10">
    <name type="scientific">Ramazzottius varieornatus</name>
    <name type="common">Water bear</name>
    <name type="synonym">Tardigrade</name>
    <dbReference type="NCBI Taxonomy" id="947166"/>
    <lineage>
        <taxon>Eukaryota</taxon>
        <taxon>Metazoa</taxon>
        <taxon>Ecdysozoa</taxon>
        <taxon>Tardigrada</taxon>
        <taxon>Eutardigrada</taxon>
        <taxon>Parachela</taxon>
        <taxon>Hypsibioidea</taxon>
        <taxon>Ramazzottiidae</taxon>
        <taxon>Ramazzottius</taxon>
    </lineage>
</organism>
<accession>A0A1D1W2W9</accession>
<dbReference type="FunFam" id="3.40.50.300:FF:000522">
    <property type="entry name" value="Gluconokinase"/>
    <property type="match status" value="1"/>
</dbReference>
<evidence type="ECO:0000256" key="6">
    <source>
        <dbReference type="ARBA" id="ARBA00022840"/>
    </source>
</evidence>
<evidence type="ECO:0000256" key="8">
    <source>
        <dbReference type="RuleBase" id="RU363066"/>
    </source>
</evidence>
<evidence type="ECO:0000256" key="4">
    <source>
        <dbReference type="ARBA" id="ARBA00022741"/>
    </source>
</evidence>
<evidence type="ECO:0000256" key="2">
    <source>
        <dbReference type="ARBA" id="ARBA00008420"/>
    </source>
</evidence>
<evidence type="ECO:0000313" key="9">
    <source>
        <dbReference type="EMBL" id="GAV05279.1"/>
    </source>
</evidence>
<dbReference type="GO" id="GO:0005524">
    <property type="term" value="F:ATP binding"/>
    <property type="evidence" value="ECO:0007669"/>
    <property type="project" value="UniProtKB-KW"/>
</dbReference>
<dbReference type="PANTHER" id="PTHR43442:SF3">
    <property type="entry name" value="GLUCONOKINASE-RELATED"/>
    <property type="match status" value="1"/>
</dbReference>
<sequence>MEKKDGIKPRILVVMGVSAVGKTTIAEALVERLHWPFQEGDDLHPAANREKMRSGTPLTDEDRKPWLEKVAAWIDARRAASEPGIITCSALKKAYRKVIIGDRPGVNLLYLKADRRILEERIDKRKGHFMSPNLLESQLQTLEEPSEDERAFTVIVHGNIDETVESTLSLLRTDKP</sequence>
<protein>
    <recommendedName>
        <fullName evidence="8">Gluconokinase</fullName>
        <ecNumber evidence="8">2.7.1.12</ecNumber>
    </recommendedName>
</protein>
<evidence type="ECO:0000256" key="3">
    <source>
        <dbReference type="ARBA" id="ARBA00022679"/>
    </source>
</evidence>
<evidence type="ECO:0000256" key="7">
    <source>
        <dbReference type="ARBA" id="ARBA00048090"/>
    </source>
</evidence>
<comment type="caution">
    <text evidence="9">The sequence shown here is derived from an EMBL/GenBank/DDBJ whole genome shotgun (WGS) entry which is preliminary data.</text>
</comment>
<comment type="pathway">
    <text evidence="1 8">Carbohydrate acid metabolism; D-gluconate degradation.</text>
</comment>
<dbReference type="GO" id="GO:0046316">
    <property type="term" value="F:gluconokinase activity"/>
    <property type="evidence" value="ECO:0007669"/>
    <property type="project" value="UniProtKB-EC"/>
</dbReference>
<comment type="similarity">
    <text evidence="2 8">Belongs to the gluconokinase GntK/GntV family.</text>
</comment>
<name>A0A1D1W2W9_RAMVA</name>
<dbReference type="SUPFAM" id="SSF52540">
    <property type="entry name" value="P-loop containing nucleoside triphosphate hydrolases"/>
    <property type="match status" value="1"/>
</dbReference>
<proteinExistence type="inferred from homology"/>
<dbReference type="UniPathway" id="UPA00792"/>
<dbReference type="InterPro" id="IPR006001">
    <property type="entry name" value="Therm_gnt_kin"/>
</dbReference>
<keyword evidence="3 8" id="KW-0808">Transferase</keyword>
<dbReference type="EMBL" id="BDGG01000012">
    <property type="protein sequence ID" value="GAV05279.1"/>
    <property type="molecule type" value="Genomic_DNA"/>
</dbReference>
<evidence type="ECO:0000256" key="1">
    <source>
        <dbReference type="ARBA" id="ARBA00004875"/>
    </source>
</evidence>
<evidence type="ECO:0000313" key="10">
    <source>
        <dbReference type="Proteomes" id="UP000186922"/>
    </source>
</evidence>
<dbReference type="NCBIfam" id="TIGR01313">
    <property type="entry name" value="therm_gnt_kin"/>
    <property type="match status" value="1"/>
</dbReference>
<dbReference type="PANTHER" id="PTHR43442">
    <property type="entry name" value="GLUCONOKINASE-RELATED"/>
    <property type="match status" value="1"/>
</dbReference>
<gene>
    <name evidence="9" type="primary">RvY_15434-1</name>
    <name evidence="9" type="synonym">RvY_15434.1</name>
    <name evidence="9" type="ORF">RvY_15434</name>
</gene>
<keyword evidence="4 8" id="KW-0547">Nucleotide-binding</keyword>
<reference evidence="9 10" key="1">
    <citation type="journal article" date="2016" name="Nat. Commun.">
        <title>Extremotolerant tardigrade genome and improved radiotolerance of human cultured cells by tardigrade-unique protein.</title>
        <authorList>
            <person name="Hashimoto T."/>
            <person name="Horikawa D.D."/>
            <person name="Saito Y."/>
            <person name="Kuwahara H."/>
            <person name="Kozuka-Hata H."/>
            <person name="Shin-I T."/>
            <person name="Minakuchi Y."/>
            <person name="Ohishi K."/>
            <person name="Motoyama A."/>
            <person name="Aizu T."/>
            <person name="Enomoto A."/>
            <person name="Kondo K."/>
            <person name="Tanaka S."/>
            <person name="Hara Y."/>
            <person name="Koshikawa S."/>
            <person name="Sagara H."/>
            <person name="Miura T."/>
            <person name="Yokobori S."/>
            <person name="Miyagawa K."/>
            <person name="Suzuki Y."/>
            <person name="Kubo T."/>
            <person name="Oyama M."/>
            <person name="Kohara Y."/>
            <person name="Fujiyama A."/>
            <person name="Arakawa K."/>
            <person name="Katayama T."/>
            <person name="Toyoda A."/>
            <person name="Kunieda T."/>
        </authorList>
    </citation>
    <scope>NUCLEOTIDE SEQUENCE [LARGE SCALE GENOMIC DNA]</scope>
    <source>
        <strain evidence="9 10">YOKOZUNA-1</strain>
    </source>
</reference>
<dbReference type="OrthoDB" id="275177at2759"/>
<dbReference type="GO" id="GO:0005737">
    <property type="term" value="C:cytoplasm"/>
    <property type="evidence" value="ECO:0007669"/>
    <property type="project" value="TreeGrafter"/>
</dbReference>
<dbReference type="AlphaFoldDB" id="A0A1D1W2W9"/>
<dbReference type="Proteomes" id="UP000186922">
    <property type="component" value="Unassembled WGS sequence"/>
</dbReference>
<keyword evidence="10" id="KW-1185">Reference proteome</keyword>
<dbReference type="InterPro" id="IPR027417">
    <property type="entry name" value="P-loop_NTPase"/>
</dbReference>
<keyword evidence="6 8" id="KW-0067">ATP-binding</keyword>
<dbReference type="EC" id="2.7.1.12" evidence="8"/>
<comment type="catalytic activity">
    <reaction evidence="7 8">
        <text>D-gluconate + ATP = 6-phospho-D-gluconate + ADP + H(+)</text>
        <dbReference type="Rhea" id="RHEA:19433"/>
        <dbReference type="ChEBI" id="CHEBI:15378"/>
        <dbReference type="ChEBI" id="CHEBI:18391"/>
        <dbReference type="ChEBI" id="CHEBI:30616"/>
        <dbReference type="ChEBI" id="CHEBI:58759"/>
        <dbReference type="ChEBI" id="CHEBI:456216"/>
        <dbReference type="EC" id="2.7.1.12"/>
    </reaction>
</comment>